<accession>A0ABR3G604</accession>
<evidence type="ECO:0000313" key="5">
    <source>
        <dbReference type="Proteomes" id="UP001447188"/>
    </source>
</evidence>
<evidence type="ECO:0000256" key="1">
    <source>
        <dbReference type="ARBA" id="ARBA00022737"/>
    </source>
</evidence>
<protein>
    <submittedName>
        <fullName evidence="4">Uncharacterized protein</fullName>
    </submittedName>
</protein>
<dbReference type="EMBL" id="JBBBZM010000316">
    <property type="protein sequence ID" value="KAL0631016.1"/>
    <property type="molecule type" value="Genomic_DNA"/>
</dbReference>
<evidence type="ECO:0000256" key="2">
    <source>
        <dbReference type="ARBA" id="ARBA00023043"/>
    </source>
</evidence>
<sequence length="163" mass="17198">MPSMNTPSPPDNKLLHAVYTGQLQVVRKLLEEGADIETCGNDGFTPLHMAATQEQLAVMFFLIGKGADTEARDKWGLTPLHHAAGEDAGRLGAEVDARDNEGNTPLHSAVFGDGLGVEDIVDVIKLLQAGGADMAATGCGGRVPADHAVGPNKKAILDLLHWR</sequence>
<dbReference type="SUPFAM" id="SSF48403">
    <property type="entry name" value="Ankyrin repeat"/>
    <property type="match status" value="1"/>
</dbReference>
<dbReference type="Pfam" id="PF00023">
    <property type="entry name" value="Ank"/>
    <property type="match status" value="1"/>
</dbReference>
<dbReference type="Proteomes" id="UP001447188">
    <property type="component" value="Unassembled WGS sequence"/>
</dbReference>
<dbReference type="PANTHER" id="PTHR24198">
    <property type="entry name" value="ANKYRIN REPEAT AND PROTEIN KINASE DOMAIN-CONTAINING PROTEIN"/>
    <property type="match status" value="1"/>
</dbReference>
<dbReference type="Gene3D" id="1.25.40.20">
    <property type="entry name" value="Ankyrin repeat-containing domain"/>
    <property type="match status" value="2"/>
</dbReference>
<dbReference type="PROSITE" id="PS50088">
    <property type="entry name" value="ANK_REPEAT"/>
    <property type="match status" value="3"/>
</dbReference>
<evidence type="ECO:0000256" key="3">
    <source>
        <dbReference type="PROSITE-ProRule" id="PRU00023"/>
    </source>
</evidence>
<feature type="repeat" description="ANK" evidence="3">
    <location>
        <begin position="42"/>
        <end position="74"/>
    </location>
</feature>
<keyword evidence="2 3" id="KW-0040">ANK repeat</keyword>
<dbReference type="SMART" id="SM00248">
    <property type="entry name" value="ANK"/>
    <property type="match status" value="3"/>
</dbReference>
<dbReference type="InterPro" id="IPR002110">
    <property type="entry name" value="Ankyrin_rpt"/>
</dbReference>
<name>A0ABR3G604_9PEZI</name>
<dbReference type="PROSITE" id="PS50297">
    <property type="entry name" value="ANK_REP_REGION"/>
    <property type="match status" value="1"/>
</dbReference>
<evidence type="ECO:0000313" key="4">
    <source>
        <dbReference type="EMBL" id="KAL0631016.1"/>
    </source>
</evidence>
<dbReference type="Pfam" id="PF12796">
    <property type="entry name" value="Ank_2"/>
    <property type="match status" value="1"/>
</dbReference>
<dbReference type="PANTHER" id="PTHR24198:SF165">
    <property type="entry name" value="ANKYRIN REPEAT-CONTAINING PROTEIN-RELATED"/>
    <property type="match status" value="1"/>
</dbReference>
<keyword evidence="5" id="KW-1185">Reference proteome</keyword>
<proteinExistence type="predicted"/>
<reference evidence="4 5" key="1">
    <citation type="submission" date="2024-02" db="EMBL/GenBank/DDBJ databases">
        <title>Discinaceae phylogenomics.</title>
        <authorList>
            <person name="Dirks A.C."/>
            <person name="James T.Y."/>
        </authorList>
    </citation>
    <scope>NUCLEOTIDE SEQUENCE [LARGE SCALE GENOMIC DNA]</scope>
    <source>
        <strain evidence="4 5">ACD0624</strain>
    </source>
</reference>
<feature type="repeat" description="ANK" evidence="3">
    <location>
        <begin position="9"/>
        <end position="41"/>
    </location>
</feature>
<feature type="repeat" description="ANK" evidence="3">
    <location>
        <begin position="101"/>
        <end position="139"/>
    </location>
</feature>
<comment type="caution">
    <text evidence="4">The sequence shown here is derived from an EMBL/GenBank/DDBJ whole genome shotgun (WGS) entry which is preliminary data.</text>
</comment>
<dbReference type="InterPro" id="IPR036770">
    <property type="entry name" value="Ankyrin_rpt-contain_sf"/>
</dbReference>
<gene>
    <name evidence="4" type="ORF">Q9L58_010134</name>
</gene>
<keyword evidence="1" id="KW-0677">Repeat</keyword>
<organism evidence="4 5">
    <name type="scientific">Discina gigas</name>
    <dbReference type="NCBI Taxonomy" id="1032678"/>
    <lineage>
        <taxon>Eukaryota</taxon>
        <taxon>Fungi</taxon>
        <taxon>Dikarya</taxon>
        <taxon>Ascomycota</taxon>
        <taxon>Pezizomycotina</taxon>
        <taxon>Pezizomycetes</taxon>
        <taxon>Pezizales</taxon>
        <taxon>Discinaceae</taxon>
        <taxon>Discina</taxon>
    </lineage>
</organism>